<dbReference type="NCBIfam" id="TIGR00513">
    <property type="entry name" value="accA"/>
    <property type="match status" value="1"/>
</dbReference>
<keyword evidence="4 12" id="KW-0808">Transferase</keyword>
<comment type="pathway">
    <text evidence="1">Lipid metabolism; malonyl-CoA biosynthesis; malonyl-CoA from acetyl-CoA: step 1/1.</text>
</comment>
<evidence type="ECO:0000256" key="1">
    <source>
        <dbReference type="ARBA" id="ARBA00004956"/>
    </source>
</evidence>
<dbReference type="InterPro" id="IPR001095">
    <property type="entry name" value="Acetyl_CoA_COase_a_su"/>
</dbReference>
<dbReference type="Gene3D" id="3.90.226.10">
    <property type="entry name" value="2-enoyl-CoA Hydratase, Chain A, domain 1"/>
    <property type="match status" value="1"/>
</dbReference>
<dbReference type="InterPro" id="IPR029045">
    <property type="entry name" value="ClpP/crotonase-like_dom_sf"/>
</dbReference>
<evidence type="ECO:0000256" key="7">
    <source>
        <dbReference type="ARBA" id="ARBA00022840"/>
    </source>
</evidence>
<dbReference type="GO" id="GO:0003989">
    <property type="term" value="F:acetyl-CoA carboxylase activity"/>
    <property type="evidence" value="ECO:0007669"/>
    <property type="project" value="InterPro"/>
</dbReference>
<keyword evidence="3" id="KW-0444">Lipid biosynthesis</keyword>
<dbReference type="EC" id="2.1.3.15" evidence="2"/>
<dbReference type="NCBIfam" id="NF004344">
    <property type="entry name" value="PRK05724.1"/>
    <property type="match status" value="1"/>
</dbReference>
<dbReference type="GO" id="GO:0009317">
    <property type="term" value="C:acetyl-CoA carboxylase complex"/>
    <property type="evidence" value="ECO:0007669"/>
    <property type="project" value="InterPro"/>
</dbReference>
<proteinExistence type="inferred from homology"/>
<dbReference type="GO" id="GO:0005524">
    <property type="term" value="F:ATP binding"/>
    <property type="evidence" value="ECO:0007669"/>
    <property type="project" value="UniProtKB-KW"/>
</dbReference>
<dbReference type="GO" id="GO:0016743">
    <property type="term" value="F:carboxyl- or carbamoyltransferase activity"/>
    <property type="evidence" value="ECO:0007669"/>
    <property type="project" value="InterPro"/>
</dbReference>
<dbReference type="PANTHER" id="PTHR42853">
    <property type="entry name" value="ACETYL-COENZYME A CARBOXYLASE CARBOXYL TRANSFERASE SUBUNIT ALPHA"/>
    <property type="match status" value="1"/>
</dbReference>
<gene>
    <name evidence="12" type="ORF">MNBD_NITROSPIRAE01-619</name>
</gene>
<evidence type="ECO:0000256" key="8">
    <source>
        <dbReference type="ARBA" id="ARBA00023098"/>
    </source>
</evidence>
<dbReference type="InterPro" id="IPR011763">
    <property type="entry name" value="COA_CT_C"/>
</dbReference>
<dbReference type="PANTHER" id="PTHR42853:SF3">
    <property type="entry name" value="ACETYL-COENZYME A CARBOXYLASE CARBOXYL TRANSFERASE SUBUNIT ALPHA, CHLOROPLASTIC"/>
    <property type="match status" value="1"/>
</dbReference>
<dbReference type="PRINTS" id="PR01069">
    <property type="entry name" value="ACCCTRFRASEA"/>
</dbReference>
<feature type="domain" description="CoA carboxyltransferase C-terminal" evidence="11">
    <location>
        <begin position="37"/>
        <end position="291"/>
    </location>
</feature>
<evidence type="ECO:0000313" key="12">
    <source>
        <dbReference type="EMBL" id="VAX28754.1"/>
    </source>
</evidence>
<evidence type="ECO:0000256" key="5">
    <source>
        <dbReference type="ARBA" id="ARBA00022741"/>
    </source>
</evidence>
<evidence type="ECO:0000256" key="3">
    <source>
        <dbReference type="ARBA" id="ARBA00022516"/>
    </source>
</evidence>
<evidence type="ECO:0000259" key="11">
    <source>
        <dbReference type="PROSITE" id="PS50989"/>
    </source>
</evidence>
<organism evidence="12">
    <name type="scientific">hydrothermal vent metagenome</name>
    <dbReference type="NCBI Taxonomy" id="652676"/>
    <lineage>
        <taxon>unclassified sequences</taxon>
        <taxon>metagenomes</taxon>
        <taxon>ecological metagenomes</taxon>
    </lineage>
</organism>
<dbReference type="EMBL" id="UOGF01000042">
    <property type="protein sequence ID" value="VAX28754.1"/>
    <property type="molecule type" value="Genomic_DNA"/>
</dbReference>
<evidence type="ECO:0000256" key="4">
    <source>
        <dbReference type="ARBA" id="ARBA00022679"/>
    </source>
</evidence>
<evidence type="ECO:0000256" key="6">
    <source>
        <dbReference type="ARBA" id="ARBA00022832"/>
    </source>
</evidence>
<reference evidence="12" key="1">
    <citation type="submission" date="2018-06" db="EMBL/GenBank/DDBJ databases">
        <authorList>
            <person name="Zhirakovskaya E."/>
        </authorList>
    </citation>
    <scope>NUCLEOTIDE SEQUENCE</scope>
</reference>
<dbReference type="SUPFAM" id="SSF52096">
    <property type="entry name" value="ClpP/crotonase"/>
    <property type="match status" value="1"/>
</dbReference>
<dbReference type="GO" id="GO:2001295">
    <property type="term" value="P:malonyl-CoA biosynthetic process"/>
    <property type="evidence" value="ECO:0007669"/>
    <property type="project" value="UniProtKB-UniPathway"/>
</dbReference>
<sequence>MKEQLDFEIPLVKIQDKINQLKDLGKTNPKVLDEIPKLAKKMAELQTEIYAKLSPWQITQLARHPKRPGTSDYLKMVFEGFVELHGDRLYGDDKSMITGFARLEGRSVIVIGHEKGKGVKDRIAHNFGMPHPEGYRKALRIMQLAEKFNKPIVTFVDTPGAYPGVEAEERGQSEAIARNLLVMSQLTVPIISVVIGEGGSGGALAISVADQMLMLEYSIYSVISPEGCAAILWDDPTKSEDAAASLRMTAKDLLDLNIIEHVISEPLGGAHCDPEKMAESVSRTICKQLSALDLIPPEERVKQRYARLRKIGAFTEDPPGPVDN</sequence>
<evidence type="ECO:0000256" key="9">
    <source>
        <dbReference type="ARBA" id="ARBA00023160"/>
    </source>
</evidence>
<dbReference type="AlphaFoldDB" id="A0A3B1CY19"/>
<name>A0A3B1CY19_9ZZZZ</name>
<dbReference type="NCBIfam" id="NF041504">
    <property type="entry name" value="AccA_sub"/>
    <property type="match status" value="1"/>
</dbReference>
<evidence type="ECO:0000256" key="10">
    <source>
        <dbReference type="ARBA" id="ARBA00049152"/>
    </source>
</evidence>
<comment type="catalytic activity">
    <reaction evidence="10">
        <text>N(6)-carboxybiotinyl-L-lysyl-[protein] + acetyl-CoA = N(6)-biotinyl-L-lysyl-[protein] + malonyl-CoA</text>
        <dbReference type="Rhea" id="RHEA:54728"/>
        <dbReference type="Rhea" id="RHEA-COMP:10505"/>
        <dbReference type="Rhea" id="RHEA-COMP:10506"/>
        <dbReference type="ChEBI" id="CHEBI:57288"/>
        <dbReference type="ChEBI" id="CHEBI:57384"/>
        <dbReference type="ChEBI" id="CHEBI:83144"/>
        <dbReference type="ChEBI" id="CHEBI:83145"/>
        <dbReference type="EC" id="2.1.3.15"/>
    </reaction>
</comment>
<keyword evidence="5" id="KW-0547">Nucleotide-binding</keyword>
<keyword evidence="12" id="KW-0436">Ligase</keyword>
<protein>
    <recommendedName>
        <fullName evidence="2">acetyl-CoA carboxytransferase</fullName>
        <ecNumber evidence="2">2.1.3.15</ecNumber>
    </recommendedName>
</protein>
<keyword evidence="9" id="KW-0275">Fatty acid biosynthesis</keyword>
<keyword evidence="6" id="KW-0276">Fatty acid metabolism</keyword>
<dbReference type="UniPathway" id="UPA00655">
    <property type="reaction ID" value="UER00711"/>
</dbReference>
<dbReference type="HAMAP" id="MF_00823">
    <property type="entry name" value="AcetylCoA_CT_alpha"/>
    <property type="match status" value="1"/>
</dbReference>
<dbReference type="PROSITE" id="PS50989">
    <property type="entry name" value="COA_CT_CTER"/>
    <property type="match status" value="1"/>
</dbReference>
<accession>A0A3B1CY19</accession>
<keyword evidence="8" id="KW-0443">Lipid metabolism</keyword>
<keyword evidence="7" id="KW-0067">ATP-binding</keyword>
<dbReference type="Pfam" id="PF03255">
    <property type="entry name" value="ACCA"/>
    <property type="match status" value="1"/>
</dbReference>
<evidence type="ECO:0000256" key="2">
    <source>
        <dbReference type="ARBA" id="ARBA00011883"/>
    </source>
</evidence>
<dbReference type="GO" id="GO:0006633">
    <property type="term" value="P:fatty acid biosynthetic process"/>
    <property type="evidence" value="ECO:0007669"/>
    <property type="project" value="UniProtKB-KW"/>
</dbReference>